<dbReference type="AlphaFoldDB" id="A0A3B0YFC6"/>
<sequence length="89" mass="10547">MQSLGSFLLIGYLNMLQRSHIGKMVVNIVDRNRYYPQLVGLIYSYRNLIQMRTHLFFCYQRFFSLPRPLSISRRNGLPHNFSYLCGAKL</sequence>
<accession>A0A3B0YFC6</accession>
<reference evidence="1" key="1">
    <citation type="submission" date="2018-06" db="EMBL/GenBank/DDBJ databases">
        <authorList>
            <person name="Zhirakovskaya E."/>
        </authorList>
    </citation>
    <scope>NUCLEOTIDE SEQUENCE</scope>
</reference>
<dbReference type="EMBL" id="UOFL01000176">
    <property type="protein sequence ID" value="VAW79605.1"/>
    <property type="molecule type" value="Genomic_DNA"/>
</dbReference>
<evidence type="ECO:0000313" key="1">
    <source>
        <dbReference type="EMBL" id="VAW79605.1"/>
    </source>
</evidence>
<gene>
    <name evidence="1" type="ORF">MNBD_GAMMA12-2318</name>
</gene>
<proteinExistence type="predicted"/>
<organism evidence="1">
    <name type="scientific">hydrothermal vent metagenome</name>
    <dbReference type="NCBI Taxonomy" id="652676"/>
    <lineage>
        <taxon>unclassified sequences</taxon>
        <taxon>metagenomes</taxon>
        <taxon>ecological metagenomes</taxon>
    </lineage>
</organism>
<name>A0A3B0YFC6_9ZZZZ</name>
<protein>
    <submittedName>
        <fullName evidence="1">Uncharacterized protein</fullName>
    </submittedName>
</protein>